<keyword evidence="2" id="KW-1185">Reference proteome</keyword>
<dbReference type="OrthoDB" id="2898399at2"/>
<dbReference type="RefSeq" id="WP_154308469.1">
    <property type="nucleotide sequence ID" value="NZ_WKKI01000027.1"/>
</dbReference>
<organism evidence="1 2">
    <name type="scientific">Metabacillus lacus</name>
    <dbReference type="NCBI Taxonomy" id="1983721"/>
    <lineage>
        <taxon>Bacteria</taxon>
        <taxon>Bacillati</taxon>
        <taxon>Bacillota</taxon>
        <taxon>Bacilli</taxon>
        <taxon>Bacillales</taxon>
        <taxon>Bacillaceae</taxon>
        <taxon>Metabacillus</taxon>
    </lineage>
</organism>
<gene>
    <name evidence="1" type="ORF">GJU40_13305</name>
</gene>
<evidence type="ECO:0000313" key="1">
    <source>
        <dbReference type="EMBL" id="MRX73120.1"/>
    </source>
</evidence>
<evidence type="ECO:0000313" key="2">
    <source>
        <dbReference type="Proteomes" id="UP000448867"/>
    </source>
</evidence>
<dbReference type="InterPro" id="IPR021078">
    <property type="entry name" value="Membrane-integrating_Mistic"/>
</dbReference>
<dbReference type="InterPro" id="IPR038193">
    <property type="entry name" value="Mistic_sf"/>
</dbReference>
<accession>A0A7X2J0I9</accession>
<name>A0A7X2J0I9_9BACI</name>
<sequence length="88" mass="10139">MKLTEEEKSSLSEAIDRMNEGLDAFIQYYNESEEDKPLIEFSEETQSAIHAAVSSYGKEEVEKRINNIIKEIFSFLPPHQGDENNEVK</sequence>
<dbReference type="Pfam" id="PF11458">
    <property type="entry name" value="Mistic"/>
    <property type="match status" value="1"/>
</dbReference>
<dbReference type="Proteomes" id="UP000448867">
    <property type="component" value="Unassembled WGS sequence"/>
</dbReference>
<dbReference type="AlphaFoldDB" id="A0A7X2J0I9"/>
<dbReference type="Gene3D" id="1.10.220.90">
    <property type="entry name" value="Mistic"/>
    <property type="match status" value="1"/>
</dbReference>
<dbReference type="EMBL" id="WKKI01000027">
    <property type="protein sequence ID" value="MRX73120.1"/>
    <property type="molecule type" value="Genomic_DNA"/>
</dbReference>
<proteinExistence type="predicted"/>
<reference evidence="1 2" key="1">
    <citation type="submission" date="2019-11" db="EMBL/GenBank/DDBJ databases">
        <title>Bacillus lacus genome.</title>
        <authorList>
            <person name="Allen C.J."/>
            <person name="Newman J.D."/>
        </authorList>
    </citation>
    <scope>NUCLEOTIDE SEQUENCE [LARGE SCALE GENOMIC DNA]</scope>
    <source>
        <strain evidence="1 2">KCTC 33946</strain>
    </source>
</reference>
<comment type="caution">
    <text evidence="1">The sequence shown here is derived from an EMBL/GenBank/DDBJ whole genome shotgun (WGS) entry which is preliminary data.</text>
</comment>
<protein>
    <submittedName>
        <fullName evidence="1">Atypical membrane-integrating protein (Mistic protein)</fullName>
    </submittedName>
</protein>